<evidence type="ECO:0000313" key="5">
    <source>
        <dbReference type="Proteomes" id="UP000838412"/>
    </source>
</evidence>
<keyword evidence="1" id="KW-0175">Coiled coil</keyword>
<name>A0A8K0A9V7_BRALA</name>
<dbReference type="Pfam" id="PF09458">
    <property type="entry name" value="H_lectin"/>
    <property type="match status" value="1"/>
</dbReference>
<dbReference type="GO" id="GO:0007155">
    <property type="term" value="P:cell adhesion"/>
    <property type="evidence" value="ECO:0007669"/>
    <property type="project" value="InterPro"/>
</dbReference>
<gene>
    <name evidence="4" type="primary">Hypp4509</name>
    <name evidence="4" type="ORF">BLAG_LOCUS23071</name>
</gene>
<feature type="domain" description="H-type lectin" evidence="3">
    <location>
        <begin position="135"/>
        <end position="196"/>
    </location>
</feature>
<dbReference type="Proteomes" id="UP000838412">
    <property type="component" value="Chromosome 8"/>
</dbReference>
<evidence type="ECO:0000259" key="3">
    <source>
        <dbReference type="Pfam" id="PF09458"/>
    </source>
</evidence>
<dbReference type="OrthoDB" id="10183179at2759"/>
<evidence type="ECO:0000256" key="2">
    <source>
        <dbReference type="SAM" id="MobiDB-lite"/>
    </source>
</evidence>
<protein>
    <submittedName>
        <fullName evidence="4">Hypp4509 protein</fullName>
    </submittedName>
</protein>
<dbReference type="EMBL" id="OV696693">
    <property type="protein sequence ID" value="CAH1270910.1"/>
    <property type="molecule type" value="Genomic_DNA"/>
</dbReference>
<feature type="region of interest" description="Disordered" evidence="2">
    <location>
        <begin position="1"/>
        <end position="57"/>
    </location>
</feature>
<accession>A0A8K0A9V7</accession>
<keyword evidence="5" id="KW-1185">Reference proteome</keyword>
<proteinExistence type="predicted"/>
<dbReference type="GO" id="GO:0030246">
    <property type="term" value="F:carbohydrate binding"/>
    <property type="evidence" value="ECO:0007669"/>
    <property type="project" value="InterPro"/>
</dbReference>
<dbReference type="Gene3D" id="2.60.40.2080">
    <property type="match status" value="1"/>
</dbReference>
<sequence length="198" mass="21584">MYEQAEPVRAPVSGLGSGQTSRTPPLSPTVHMSGSGGRVRYGNDTSGKREEDQETSDMYEEAEAVKRGATYTPAEQDQTMKEEIQQLQITVAELSAKHKNIQQRPSVERCESGELETPDAAFISGFGRRSLDVSATFSRAFRTPPVVTVGLKHVDHFTGHIHVSTTVASVSTTSLTVRIATWGGSRLYFAAVYWMACA</sequence>
<feature type="coiled-coil region" evidence="1">
    <location>
        <begin position="77"/>
        <end position="104"/>
    </location>
</feature>
<evidence type="ECO:0000313" key="4">
    <source>
        <dbReference type="EMBL" id="CAH1270910.1"/>
    </source>
</evidence>
<evidence type="ECO:0000256" key="1">
    <source>
        <dbReference type="SAM" id="Coils"/>
    </source>
</evidence>
<dbReference type="AlphaFoldDB" id="A0A8K0A9V7"/>
<reference evidence="4" key="1">
    <citation type="submission" date="2022-01" db="EMBL/GenBank/DDBJ databases">
        <authorList>
            <person name="Braso-Vives M."/>
        </authorList>
    </citation>
    <scope>NUCLEOTIDE SEQUENCE</scope>
</reference>
<dbReference type="InterPro" id="IPR019019">
    <property type="entry name" value="H-type_lectin_domain"/>
</dbReference>
<dbReference type="SUPFAM" id="SSF141086">
    <property type="entry name" value="Agglutinin HPA-like"/>
    <property type="match status" value="1"/>
</dbReference>
<organism evidence="4 5">
    <name type="scientific">Branchiostoma lanceolatum</name>
    <name type="common">Common lancelet</name>
    <name type="synonym">Amphioxus lanceolatum</name>
    <dbReference type="NCBI Taxonomy" id="7740"/>
    <lineage>
        <taxon>Eukaryota</taxon>
        <taxon>Metazoa</taxon>
        <taxon>Chordata</taxon>
        <taxon>Cephalochordata</taxon>
        <taxon>Leptocardii</taxon>
        <taxon>Amphioxiformes</taxon>
        <taxon>Branchiostomatidae</taxon>
        <taxon>Branchiostoma</taxon>
    </lineage>
</organism>
<dbReference type="InterPro" id="IPR037221">
    <property type="entry name" value="H-type_lectin_dom_sf"/>
</dbReference>